<accession>A0ABT1D0P9</accession>
<evidence type="ECO:0000313" key="3">
    <source>
        <dbReference type="Proteomes" id="UP001523392"/>
    </source>
</evidence>
<protein>
    <recommendedName>
        <fullName evidence="4">DUF2188 domain-containing protein</fullName>
    </recommendedName>
</protein>
<dbReference type="Proteomes" id="UP001523392">
    <property type="component" value="Unassembled WGS sequence"/>
</dbReference>
<reference evidence="2 3" key="1">
    <citation type="submission" date="2021-12" db="EMBL/GenBank/DDBJ databases">
        <title>Siccirubricoccus leaddurans sp. nov., a high concentration Zn2+ tolerance bacterium.</title>
        <authorList>
            <person name="Cao Y."/>
        </authorList>
    </citation>
    <scope>NUCLEOTIDE SEQUENCE [LARGE SCALE GENOMIC DNA]</scope>
    <source>
        <strain evidence="2 3">KC 17139</strain>
    </source>
</reference>
<feature type="compositionally biased region" description="Basic and acidic residues" evidence="1">
    <location>
        <begin position="1"/>
        <end position="21"/>
    </location>
</feature>
<comment type="caution">
    <text evidence="2">The sequence shown here is derived from an EMBL/GenBank/DDBJ whole genome shotgun (WGS) entry which is preliminary data.</text>
</comment>
<gene>
    <name evidence="2" type="ORF">JYK14_01575</name>
</gene>
<feature type="region of interest" description="Disordered" evidence="1">
    <location>
        <begin position="1"/>
        <end position="38"/>
    </location>
</feature>
<keyword evidence="3" id="KW-1185">Reference proteome</keyword>
<name>A0ABT1D0P9_9PROT</name>
<dbReference type="EMBL" id="JAFIRR010000009">
    <property type="protein sequence ID" value="MCO6414865.1"/>
    <property type="molecule type" value="Genomic_DNA"/>
</dbReference>
<sequence>MSHDQYDDGLVHAHHWAREKPLQQPSRTPRQAELAAAMAQHPEEMAEAYDDGLVHGHGWASSDGSRMPG</sequence>
<dbReference type="RefSeq" id="WP_252951453.1">
    <property type="nucleotide sequence ID" value="NZ_JAFIRR010000009.1"/>
</dbReference>
<evidence type="ECO:0000256" key="1">
    <source>
        <dbReference type="SAM" id="MobiDB-lite"/>
    </source>
</evidence>
<evidence type="ECO:0008006" key="4">
    <source>
        <dbReference type="Google" id="ProtNLM"/>
    </source>
</evidence>
<organism evidence="2 3">
    <name type="scientific">Siccirubricoccus soli</name>
    <dbReference type="NCBI Taxonomy" id="2899147"/>
    <lineage>
        <taxon>Bacteria</taxon>
        <taxon>Pseudomonadati</taxon>
        <taxon>Pseudomonadota</taxon>
        <taxon>Alphaproteobacteria</taxon>
        <taxon>Acetobacterales</taxon>
        <taxon>Roseomonadaceae</taxon>
        <taxon>Siccirubricoccus</taxon>
    </lineage>
</organism>
<proteinExistence type="predicted"/>
<evidence type="ECO:0000313" key="2">
    <source>
        <dbReference type="EMBL" id="MCO6414865.1"/>
    </source>
</evidence>